<accession>A0A9Q2WIQ4</accession>
<evidence type="ECO:0000256" key="5">
    <source>
        <dbReference type="ARBA" id="ARBA00022679"/>
    </source>
</evidence>
<dbReference type="EMBL" id="JAANEY010000001">
    <property type="protein sequence ID" value="MBT8551623.1"/>
    <property type="molecule type" value="Genomic_DNA"/>
</dbReference>
<name>A0A9Q2WIQ4_9BURK</name>
<dbReference type="InterPro" id="IPR029489">
    <property type="entry name" value="OGT/SEC/SPY_C"/>
</dbReference>
<comment type="caution">
    <text evidence="10">The sequence shown here is derived from an EMBL/GenBank/DDBJ whole genome shotgun (WGS) entry which is preliminary data.</text>
</comment>
<keyword evidence="7 8" id="KW-0802">TPR repeat</keyword>
<dbReference type="PANTHER" id="PTHR44998">
    <property type="match status" value="1"/>
</dbReference>
<dbReference type="AlphaFoldDB" id="A0A9Q2WIQ4"/>
<dbReference type="Gene3D" id="1.25.40.10">
    <property type="entry name" value="Tetratricopeptide repeat domain"/>
    <property type="match status" value="2"/>
</dbReference>
<dbReference type="SMART" id="SM00028">
    <property type="entry name" value="TPR"/>
    <property type="match status" value="5"/>
</dbReference>
<evidence type="ECO:0000313" key="10">
    <source>
        <dbReference type="EMBL" id="MBT8551623.1"/>
    </source>
</evidence>
<dbReference type="PROSITE" id="PS50293">
    <property type="entry name" value="TPR_REGION"/>
    <property type="match status" value="1"/>
</dbReference>
<feature type="repeat" description="TPR" evidence="8">
    <location>
        <begin position="142"/>
        <end position="175"/>
    </location>
</feature>
<evidence type="ECO:0000259" key="9">
    <source>
        <dbReference type="Pfam" id="PF13844"/>
    </source>
</evidence>
<dbReference type="InterPro" id="IPR019734">
    <property type="entry name" value="TPR_rpt"/>
</dbReference>
<dbReference type="SUPFAM" id="SSF53756">
    <property type="entry name" value="UDP-Glycosyltransferase/glycogen phosphorylase"/>
    <property type="match status" value="1"/>
</dbReference>
<dbReference type="Gene3D" id="3.40.50.2000">
    <property type="entry name" value="Glycogen Phosphorylase B"/>
    <property type="match status" value="1"/>
</dbReference>
<evidence type="ECO:0000313" key="11">
    <source>
        <dbReference type="Proteomes" id="UP000783102"/>
    </source>
</evidence>
<comment type="pathway">
    <text evidence="1">Protein modification; protein glycosylation.</text>
</comment>
<organism evidence="10 11">
    <name type="scientific">Polynucleobacter paneuropaeus</name>
    <dbReference type="NCBI Taxonomy" id="2527775"/>
    <lineage>
        <taxon>Bacteria</taxon>
        <taxon>Pseudomonadati</taxon>
        <taxon>Pseudomonadota</taxon>
        <taxon>Betaproteobacteria</taxon>
        <taxon>Burkholderiales</taxon>
        <taxon>Burkholderiaceae</taxon>
        <taxon>Polynucleobacter</taxon>
    </lineage>
</organism>
<dbReference type="PROSITE" id="PS50005">
    <property type="entry name" value="TPR"/>
    <property type="match status" value="3"/>
</dbReference>
<dbReference type="Pfam" id="PF00515">
    <property type="entry name" value="TPR_1"/>
    <property type="match status" value="1"/>
</dbReference>
<evidence type="ECO:0000256" key="3">
    <source>
        <dbReference type="ARBA" id="ARBA00011970"/>
    </source>
</evidence>
<gene>
    <name evidence="10" type="ORF">G6731_06585</name>
</gene>
<dbReference type="Gene3D" id="3.40.50.11380">
    <property type="match status" value="1"/>
</dbReference>
<keyword evidence="6" id="KW-0677">Repeat</keyword>
<feature type="domain" description="O-GlcNAc transferase C-terminal" evidence="9">
    <location>
        <begin position="452"/>
        <end position="638"/>
    </location>
</feature>
<sequence>MNLKENDQLLALAEHYFQNNNYESATAILKKVIESDLNNSKANELLAYIESNQGNKEVAHLLLQKACREEQASASAMYYLGDSFLEKGEFEEAKRYLSKSLNKAGDFFEGLHDLGTACASLGEKDTALFWYQKALKLKNDSYELFYNIGKIFDELKNHEKAIDAYDSAIRLKPDFAEAWFNKGCALNDLKRHTEAIDTFVQLIKIQPQTVNDWDYGGMLSAISRACRWTDVERHNDALIKIINLNKGINPFAFLALNDDVLLHKKAAINFTQTKFSPKNHLNPIPKRAKSDKVRIGYFSADLHNHATTYLIAEMLELHNKDQFEIYAFSYGPDIYDEMRQRCMNAVDHFHDVRNLSDHAVAQLARNLQIDIAVDLKGFTQDGRMGIFAFRAAPIQVSYLGYPGTTGAEYIDYMVADPILIPESSQSFYTEKIAYLPNSYQVNDSKRVISNKVFSKAELGLPESGFIFSCFNSNYKITSTTFDTWCDILKKVDDSVLWLFEDNPEAKENLIKELSARGVDNRRLIFAGRVEHSEHLARQRLADLFLDTFPYTAHTTASDALWAGLPILTMVGDSFASRVSASLLTAIGLPDLITYTPAEYESLAIDLATNPEKLYQLRAQLEDNRLSKPLFDSRLFTRHIESAYAKMYQRYQDDLIPAHIYVKY</sequence>
<evidence type="ECO:0000256" key="2">
    <source>
        <dbReference type="ARBA" id="ARBA00005386"/>
    </source>
</evidence>
<proteinExistence type="inferred from homology"/>
<dbReference type="EC" id="2.4.1.255" evidence="3"/>
<dbReference type="Pfam" id="PF13181">
    <property type="entry name" value="TPR_8"/>
    <property type="match status" value="2"/>
</dbReference>
<dbReference type="GO" id="GO:0097363">
    <property type="term" value="F:protein O-acetylglucosaminyltransferase activity"/>
    <property type="evidence" value="ECO:0007669"/>
    <property type="project" value="UniProtKB-EC"/>
</dbReference>
<keyword evidence="5" id="KW-0808">Transferase</keyword>
<evidence type="ECO:0000256" key="4">
    <source>
        <dbReference type="ARBA" id="ARBA00022676"/>
    </source>
</evidence>
<dbReference type="SUPFAM" id="SSF48452">
    <property type="entry name" value="TPR-like"/>
    <property type="match status" value="2"/>
</dbReference>
<dbReference type="Pfam" id="PF13844">
    <property type="entry name" value="Glyco_transf_41"/>
    <property type="match status" value="2"/>
</dbReference>
<feature type="repeat" description="TPR" evidence="8">
    <location>
        <begin position="74"/>
        <end position="107"/>
    </location>
</feature>
<keyword evidence="4" id="KW-0328">Glycosyltransferase</keyword>
<evidence type="ECO:0000256" key="7">
    <source>
        <dbReference type="ARBA" id="ARBA00022803"/>
    </source>
</evidence>
<evidence type="ECO:0000256" key="8">
    <source>
        <dbReference type="PROSITE-ProRule" id="PRU00339"/>
    </source>
</evidence>
<evidence type="ECO:0000256" key="1">
    <source>
        <dbReference type="ARBA" id="ARBA00004922"/>
    </source>
</evidence>
<feature type="domain" description="O-GlcNAc transferase C-terminal" evidence="9">
    <location>
        <begin position="286"/>
        <end position="448"/>
    </location>
</feature>
<dbReference type="Proteomes" id="UP000783102">
    <property type="component" value="Unassembled WGS sequence"/>
</dbReference>
<comment type="similarity">
    <text evidence="2">Belongs to the glycosyltransferase 41 family. O-GlcNAc transferase subfamily.</text>
</comment>
<dbReference type="Pfam" id="PF13432">
    <property type="entry name" value="TPR_16"/>
    <property type="match status" value="1"/>
</dbReference>
<reference evidence="10" key="1">
    <citation type="journal article" date="2021" name="Genome Biol. Evol.">
        <title>Continental-Scale Gene Flow Prevents Allopatric Divergence of Pelagic Freshwater Bacteria.</title>
        <authorList>
            <person name="Hoetzinger M."/>
            <person name="Pitt A."/>
            <person name="Huemer A."/>
            <person name="Hahn M.W."/>
        </authorList>
    </citation>
    <scope>NUCLEOTIDE SEQUENCE</scope>
    <source>
        <strain evidence="10">SM1-W8</strain>
    </source>
</reference>
<feature type="repeat" description="TPR" evidence="8">
    <location>
        <begin position="176"/>
        <end position="209"/>
    </location>
</feature>
<protein>
    <recommendedName>
        <fullName evidence="3">protein O-GlcNAc transferase</fullName>
        <ecNumber evidence="3">2.4.1.255</ecNumber>
    </recommendedName>
</protein>
<dbReference type="PANTHER" id="PTHR44998:SF1">
    <property type="entry name" value="UDP-N-ACETYLGLUCOSAMINE--PEPTIDE N-ACETYLGLUCOSAMINYLTRANSFERASE 110 KDA SUBUNIT"/>
    <property type="match status" value="1"/>
</dbReference>
<evidence type="ECO:0000256" key="6">
    <source>
        <dbReference type="ARBA" id="ARBA00022737"/>
    </source>
</evidence>
<dbReference type="InterPro" id="IPR011990">
    <property type="entry name" value="TPR-like_helical_dom_sf"/>
</dbReference>